<dbReference type="PANTHER" id="PTHR32019:SF2">
    <property type="entry name" value="R3H DOMAIN-CONTAINING PROTEIN 4"/>
    <property type="match status" value="1"/>
</dbReference>
<dbReference type="RefSeq" id="XP_039135961.1">
    <property type="nucleotide sequence ID" value="XM_039280027.1"/>
</dbReference>
<dbReference type="InterPro" id="IPR039629">
    <property type="entry name" value="R3HDM4"/>
</dbReference>
<sequence length="101" mass="11569">MMQALNKSTTKRKEQVDSDKMAALRAWHRVDCRTREALKRNFLSDLVLGYEFYNLISVTISIPGDAKMRKVTKIKKKLGSQSLPPQIKLTQFLRMAKDAAV</sequence>
<keyword evidence="1" id="KW-1185">Reference proteome</keyword>
<dbReference type="GeneID" id="120273399"/>
<dbReference type="PANTHER" id="PTHR32019">
    <property type="entry name" value="R3H DOMAIN-CONTAINING PROTEIN 4"/>
    <property type="match status" value="1"/>
</dbReference>
<name>A0AB40CAZ7_DIOCR</name>
<evidence type="ECO:0000313" key="2">
    <source>
        <dbReference type="RefSeq" id="XP_039135961.1"/>
    </source>
</evidence>
<accession>A0AB40CAZ7</accession>
<proteinExistence type="predicted"/>
<protein>
    <submittedName>
        <fullName evidence="2">Uncharacterized protein LOC120273399 isoform X2</fullName>
    </submittedName>
</protein>
<gene>
    <name evidence="2" type="primary">LOC120273399</name>
</gene>
<dbReference type="Proteomes" id="UP001515500">
    <property type="component" value="Chromosome 12"/>
</dbReference>
<organism evidence="1 2">
    <name type="scientific">Dioscorea cayennensis subsp. rotundata</name>
    <name type="common">White Guinea yam</name>
    <name type="synonym">Dioscorea rotundata</name>
    <dbReference type="NCBI Taxonomy" id="55577"/>
    <lineage>
        <taxon>Eukaryota</taxon>
        <taxon>Viridiplantae</taxon>
        <taxon>Streptophyta</taxon>
        <taxon>Embryophyta</taxon>
        <taxon>Tracheophyta</taxon>
        <taxon>Spermatophyta</taxon>
        <taxon>Magnoliopsida</taxon>
        <taxon>Liliopsida</taxon>
        <taxon>Dioscoreales</taxon>
        <taxon>Dioscoreaceae</taxon>
        <taxon>Dioscorea</taxon>
    </lineage>
</organism>
<dbReference type="AlphaFoldDB" id="A0AB40CAZ7"/>
<evidence type="ECO:0000313" key="1">
    <source>
        <dbReference type="Proteomes" id="UP001515500"/>
    </source>
</evidence>
<reference evidence="2" key="1">
    <citation type="submission" date="2025-08" db="UniProtKB">
        <authorList>
            <consortium name="RefSeq"/>
        </authorList>
    </citation>
    <scope>IDENTIFICATION</scope>
</reference>